<feature type="active site" evidence="6">
    <location>
        <position position="90"/>
    </location>
</feature>
<dbReference type="OrthoDB" id="771136at2759"/>
<dbReference type="InterPro" id="IPR001969">
    <property type="entry name" value="Aspartic_peptidase_AS"/>
</dbReference>
<keyword evidence="4 7" id="KW-0064">Aspartyl protease</keyword>
<dbReference type="GO" id="GO:0004190">
    <property type="term" value="F:aspartic-type endopeptidase activity"/>
    <property type="evidence" value="ECO:0007669"/>
    <property type="project" value="UniProtKB-KW"/>
</dbReference>
<feature type="signal peptide" evidence="9">
    <location>
        <begin position="1"/>
        <end position="24"/>
    </location>
</feature>
<feature type="active site" evidence="6">
    <location>
        <position position="302"/>
    </location>
</feature>
<comment type="caution">
    <text evidence="11">The sequence shown here is derived from an EMBL/GenBank/DDBJ whole genome shotgun (WGS) entry which is preliminary data.</text>
</comment>
<keyword evidence="2 7" id="KW-0645">Protease</keyword>
<dbReference type="GO" id="GO:0006508">
    <property type="term" value="P:proteolysis"/>
    <property type="evidence" value="ECO:0007669"/>
    <property type="project" value="UniProtKB-KW"/>
</dbReference>
<evidence type="ECO:0000256" key="9">
    <source>
        <dbReference type="SAM" id="SignalP"/>
    </source>
</evidence>
<evidence type="ECO:0000256" key="8">
    <source>
        <dbReference type="SAM" id="MobiDB-lite"/>
    </source>
</evidence>
<dbReference type="PANTHER" id="PTHR47966:SF65">
    <property type="entry name" value="ASPARTIC-TYPE ENDOPEPTIDASE"/>
    <property type="match status" value="1"/>
</dbReference>
<dbReference type="Proteomes" id="UP000269276">
    <property type="component" value="Unassembled WGS sequence"/>
</dbReference>
<feature type="compositionally biased region" description="Gly residues" evidence="8">
    <location>
        <begin position="520"/>
        <end position="534"/>
    </location>
</feature>
<keyword evidence="3 9" id="KW-0732">Signal</keyword>
<keyword evidence="5 7" id="KW-0378">Hydrolase</keyword>
<dbReference type="Pfam" id="PF00026">
    <property type="entry name" value="Asp"/>
    <property type="match status" value="1"/>
</dbReference>
<comment type="similarity">
    <text evidence="1 7">Belongs to the peptidase A1 family.</text>
</comment>
<dbReference type="InterPro" id="IPR033121">
    <property type="entry name" value="PEPTIDASE_A1"/>
</dbReference>
<protein>
    <recommendedName>
        <fullName evidence="10">Peptidase A1 domain-containing protein</fullName>
    </recommendedName>
</protein>
<evidence type="ECO:0000256" key="1">
    <source>
        <dbReference type="ARBA" id="ARBA00007447"/>
    </source>
</evidence>
<dbReference type="CDD" id="cd05474">
    <property type="entry name" value="SAP_like"/>
    <property type="match status" value="1"/>
</dbReference>
<feature type="compositionally biased region" description="Low complexity" evidence="8">
    <location>
        <begin position="510"/>
        <end position="519"/>
    </location>
</feature>
<feature type="domain" description="Peptidase A1" evidence="10">
    <location>
        <begin position="72"/>
        <end position="421"/>
    </location>
</feature>
<evidence type="ECO:0000256" key="7">
    <source>
        <dbReference type="RuleBase" id="RU000454"/>
    </source>
</evidence>
<dbReference type="InterPro" id="IPR033876">
    <property type="entry name" value="SAP-like"/>
</dbReference>
<evidence type="ECO:0000256" key="2">
    <source>
        <dbReference type="ARBA" id="ARBA00022670"/>
    </source>
</evidence>
<name>A0A3M7DN36_HORWE</name>
<evidence type="ECO:0000313" key="11">
    <source>
        <dbReference type="EMBL" id="RMY65483.1"/>
    </source>
</evidence>
<gene>
    <name evidence="11" type="ORF">D0863_09083</name>
</gene>
<evidence type="ECO:0000256" key="5">
    <source>
        <dbReference type="ARBA" id="ARBA00022801"/>
    </source>
</evidence>
<evidence type="ECO:0000259" key="10">
    <source>
        <dbReference type="PROSITE" id="PS51767"/>
    </source>
</evidence>
<accession>A0A3M7DN36</accession>
<dbReference type="InterPro" id="IPR001461">
    <property type="entry name" value="Aspartic_peptidase_A1"/>
</dbReference>
<evidence type="ECO:0000256" key="6">
    <source>
        <dbReference type="PIRSR" id="PIRSR601461-1"/>
    </source>
</evidence>
<dbReference type="VEuPathDB" id="FungiDB:BTJ68_12397"/>
<evidence type="ECO:0000313" key="12">
    <source>
        <dbReference type="Proteomes" id="UP000269276"/>
    </source>
</evidence>
<dbReference type="PRINTS" id="PR00792">
    <property type="entry name" value="PEPSIN"/>
</dbReference>
<evidence type="ECO:0000256" key="3">
    <source>
        <dbReference type="ARBA" id="ARBA00022729"/>
    </source>
</evidence>
<organism evidence="11 12">
    <name type="scientific">Hortaea werneckii</name>
    <name type="common">Black yeast</name>
    <name type="synonym">Cladosporium werneckii</name>
    <dbReference type="NCBI Taxonomy" id="91943"/>
    <lineage>
        <taxon>Eukaryota</taxon>
        <taxon>Fungi</taxon>
        <taxon>Dikarya</taxon>
        <taxon>Ascomycota</taxon>
        <taxon>Pezizomycotina</taxon>
        <taxon>Dothideomycetes</taxon>
        <taxon>Dothideomycetidae</taxon>
        <taxon>Mycosphaerellales</taxon>
        <taxon>Teratosphaeriaceae</taxon>
        <taxon>Hortaea</taxon>
    </lineage>
</organism>
<dbReference type="Gene3D" id="2.40.70.10">
    <property type="entry name" value="Acid Proteases"/>
    <property type="match status" value="2"/>
</dbReference>
<dbReference type="PANTHER" id="PTHR47966">
    <property type="entry name" value="BETA-SITE APP-CLEAVING ENZYME, ISOFORM A-RELATED"/>
    <property type="match status" value="1"/>
</dbReference>
<feature type="region of interest" description="Disordered" evidence="8">
    <location>
        <begin position="510"/>
        <end position="540"/>
    </location>
</feature>
<reference evidence="11 12" key="1">
    <citation type="journal article" date="2018" name="BMC Genomics">
        <title>Genomic evidence for intraspecific hybridization in a clonal and extremely halotolerant yeast.</title>
        <authorList>
            <person name="Gostincar C."/>
            <person name="Stajich J.E."/>
            <person name="Zupancic J."/>
            <person name="Zalar P."/>
            <person name="Gunde-Cimerman N."/>
        </authorList>
    </citation>
    <scope>NUCLEOTIDE SEQUENCE [LARGE SCALE GENOMIC DNA]</scope>
    <source>
        <strain evidence="11 12">EXF-2682</strain>
    </source>
</reference>
<evidence type="ECO:0000256" key="4">
    <source>
        <dbReference type="ARBA" id="ARBA00022750"/>
    </source>
</evidence>
<sequence length="580" mass="59209">MRHLCRRTTGILLAAAATTTTVSALPEIAITKRDGELKASERAHGVVKRADGDGTVETNVFDVATWSTGGAYYANVTVGTPAQPQVVILDTGSSDLYFDSAHAATCQTTGEYSCRGGTFSPDDSSTYQVVDPSPAFNTSFGDGSTAVGPFGEDTVGIGDVRIENVQFGVAQEVNATTGYAIGLMGIGYSYNEATQYIYPNMPEVLRDTGVINSRLYSVYLNDLSDISGTILFGGIDTSKYTGELTTLDILPDAISGGISQFITTVTDLSLTTNGQTTDLFSGGSNTMAAYESNDSALPVLLDTGSAAWSMPQSYYREYIAPSFPYLDSYGLCACSHRQDQTTLHLTFGASIRIQVPISDIIVPIYNSTTREPIPYSESEDACAFLIVPAEPTGYGFQTLGDAILRSLYVVFDLDNGQLSLAQAATDNDAGSQSGGNVNVVAVPSGPGGVASALSSASAEASYVPASSAAPSQSWSIAPLVTAASETRDLTATTAGSTIGTATGSAAIPAGARVSDDGVPGVSGSGGGSATGNGGSSTSSGAAAAVIRGGRTAGWGCGSCGVWGSGLVALLGVGVGMGIMI</sequence>
<dbReference type="SUPFAM" id="SSF50630">
    <property type="entry name" value="Acid proteases"/>
    <property type="match status" value="1"/>
</dbReference>
<dbReference type="InterPro" id="IPR021109">
    <property type="entry name" value="Peptidase_aspartic_dom_sf"/>
</dbReference>
<dbReference type="EMBL" id="QWIP01000352">
    <property type="protein sequence ID" value="RMY65483.1"/>
    <property type="molecule type" value="Genomic_DNA"/>
</dbReference>
<dbReference type="PROSITE" id="PS00141">
    <property type="entry name" value="ASP_PROTEASE"/>
    <property type="match status" value="1"/>
</dbReference>
<dbReference type="AlphaFoldDB" id="A0A3M7DN36"/>
<proteinExistence type="inferred from homology"/>
<dbReference type="PROSITE" id="PS51767">
    <property type="entry name" value="PEPTIDASE_A1"/>
    <property type="match status" value="1"/>
</dbReference>
<feature type="chain" id="PRO_5018065911" description="Peptidase A1 domain-containing protein" evidence="9">
    <location>
        <begin position="25"/>
        <end position="580"/>
    </location>
</feature>